<organism evidence="1">
    <name type="scientific">marine sediment metagenome</name>
    <dbReference type="NCBI Taxonomy" id="412755"/>
    <lineage>
        <taxon>unclassified sequences</taxon>
        <taxon>metagenomes</taxon>
        <taxon>ecological metagenomes</taxon>
    </lineage>
</organism>
<accession>X0WQ08</accession>
<protein>
    <submittedName>
        <fullName evidence="1">Uncharacterized protein</fullName>
    </submittedName>
</protein>
<sequence length="65" mass="7802">MKYDRLKRMEEVRKESLEFWRKDMDFAQQKNLENFTLVGKCSDCGKDKLFEIQCINPLTGKCDLH</sequence>
<evidence type="ECO:0000313" key="1">
    <source>
        <dbReference type="EMBL" id="GAG14771.1"/>
    </source>
</evidence>
<name>X0WQ08_9ZZZZ</name>
<reference evidence="1" key="1">
    <citation type="journal article" date="2014" name="Front. Microbiol.">
        <title>High frequency of phylogenetically diverse reductive dehalogenase-homologous genes in deep subseafloor sedimentary metagenomes.</title>
        <authorList>
            <person name="Kawai M."/>
            <person name="Futagami T."/>
            <person name="Toyoda A."/>
            <person name="Takaki Y."/>
            <person name="Nishi S."/>
            <person name="Hori S."/>
            <person name="Arai W."/>
            <person name="Tsubouchi T."/>
            <person name="Morono Y."/>
            <person name="Uchiyama I."/>
            <person name="Ito T."/>
            <person name="Fujiyama A."/>
            <person name="Inagaki F."/>
            <person name="Takami H."/>
        </authorList>
    </citation>
    <scope>NUCLEOTIDE SEQUENCE</scope>
    <source>
        <strain evidence="1">Expedition CK06-06</strain>
    </source>
</reference>
<dbReference type="EMBL" id="BARS01035023">
    <property type="protein sequence ID" value="GAG14771.1"/>
    <property type="molecule type" value="Genomic_DNA"/>
</dbReference>
<comment type="caution">
    <text evidence="1">The sequence shown here is derived from an EMBL/GenBank/DDBJ whole genome shotgun (WGS) entry which is preliminary data.</text>
</comment>
<gene>
    <name evidence="1" type="ORF">S01H1_54029</name>
</gene>
<dbReference type="AlphaFoldDB" id="X0WQ08"/>
<proteinExistence type="predicted"/>